<organism evidence="1">
    <name type="scientific">Pseudomonas phage HRDY3</name>
    <dbReference type="NCBI Taxonomy" id="3236930"/>
    <lineage>
        <taxon>Viruses</taxon>
    </lineage>
</organism>
<protein>
    <submittedName>
        <fullName evidence="1">Uncharacterized protein</fullName>
    </submittedName>
</protein>
<reference evidence="1" key="1">
    <citation type="submission" date="2024-07" db="EMBL/GenBank/DDBJ databases">
        <authorList>
            <person name="Bringhurst R.M."/>
            <person name="Homer T.E."/>
        </authorList>
    </citation>
    <scope>NUCLEOTIDE SEQUENCE</scope>
</reference>
<name>A0AB39CEM1_9VIRU</name>
<sequence length="72" mass="8399">MFDGIKVVEITGSTFASLEMVDGDYTLSYDINFQDDPEARDFPEENVWARAVCYNHRHNLYFPEDGETEHSY</sequence>
<proteinExistence type="predicted"/>
<dbReference type="EMBL" id="PQ015379">
    <property type="protein sequence ID" value="XDJ15339.1"/>
    <property type="molecule type" value="Genomic_DNA"/>
</dbReference>
<evidence type="ECO:0000313" key="1">
    <source>
        <dbReference type="EMBL" id="XDJ15339.1"/>
    </source>
</evidence>
<accession>A0AB39CEM1</accession>